<protein>
    <submittedName>
        <fullName evidence="1">Uncharacterized protein</fullName>
    </submittedName>
</protein>
<sequence length="43" mass="5144">MECNLNAKNVISITLQMKITSQIHYFLFYFLHFSVREKFLSST</sequence>
<dbReference type="EMBL" id="GBXM01017102">
    <property type="protein sequence ID" value="JAH91475.1"/>
    <property type="molecule type" value="Transcribed_RNA"/>
</dbReference>
<name>A0A0E9WPH3_ANGAN</name>
<dbReference type="AlphaFoldDB" id="A0A0E9WPH3"/>
<proteinExistence type="predicted"/>
<evidence type="ECO:0000313" key="1">
    <source>
        <dbReference type="EMBL" id="JAH91475.1"/>
    </source>
</evidence>
<reference evidence="1" key="2">
    <citation type="journal article" date="2015" name="Fish Shellfish Immunol.">
        <title>Early steps in the European eel (Anguilla anguilla)-Vibrio vulnificus interaction in the gills: Role of the RtxA13 toxin.</title>
        <authorList>
            <person name="Callol A."/>
            <person name="Pajuelo D."/>
            <person name="Ebbesson L."/>
            <person name="Teles M."/>
            <person name="MacKenzie S."/>
            <person name="Amaro C."/>
        </authorList>
    </citation>
    <scope>NUCLEOTIDE SEQUENCE</scope>
</reference>
<organism evidence="1">
    <name type="scientific">Anguilla anguilla</name>
    <name type="common">European freshwater eel</name>
    <name type="synonym">Muraena anguilla</name>
    <dbReference type="NCBI Taxonomy" id="7936"/>
    <lineage>
        <taxon>Eukaryota</taxon>
        <taxon>Metazoa</taxon>
        <taxon>Chordata</taxon>
        <taxon>Craniata</taxon>
        <taxon>Vertebrata</taxon>
        <taxon>Euteleostomi</taxon>
        <taxon>Actinopterygii</taxon>
        <taxon>Neopterygii</taxon>
        <taxon>Teleostei</taxon>
        <taxon>Anguilliformes</taxon>
        <taxon>Anguillidae</taxon>
        <taxon>Anguilla</taxon>
    </lineage>
</organism>
<reference evidence="1" key="1">
    <citation type="submission" date="2014-11" db="EMBL/GenBank/DDBJ databases">
        <authorList>
            <person name="Amaro Gonzalez C."/>
        </authorList>
    </citation>
    <scope>NUCLEOTIDE SEQUENCE</scope>
</reference>
<accession>A0A0E9WPH3</accession>